<comment type="similarity">
    <text evidence="1">Belongs to the UPF0507 family.</text>
</comment>
<dbReference type="GeneID" id="14493737"/>
<accession>I2GWL3</accession>
<dbReference type="OMA" id="KFIREYI"/>
<dbReference type="RefSeq" id="XP_004178034.1">
    <property type="nucleotide sequence ID" value="XM_004177986.1"/>
</dbReference>
<dbReference type="STRING" id="1071380.I2GWL3"/>
<evidence type="ECO:0000313" key="3">
    <source>
        <dbReference type="EMBL" id="CCH58515.1"/>
    </source>
</evidence>
<sequence>MDADILNPLIEVLFHSEGTDTLNGPLKKLFEKLKLLKFVLLAPPTDILLNYLDSSNITPRNPYNGSNAKPLEDLCMNSYDFIASHILLYDSKVIKNDQCVMESINGKTITIKRVTGNGALNNGEMLVITPSKNYNTPKKMLKIIKMDLWHNFNSYLQGMENYPIWYIDYPLYPNIIKNEFLTAFDRKLIETEQYSDIAQPVNDLENTTKDQNHKIRNISKLEPDISQSDRGGFTKLIKDDRVIWQPLINSYRATTKHIEQAEGLPQAIDENQTDVNIEMVRDINCDLFEQLKDEKRYNFLSHDNLMELIYEFIEIKLHDDIWGRISFKFTESDFDFSKLSNISVNKLLLNFYSTNNFKNFKLHDIVMMEKKISRAVTYFQKFINGITFQEKSTALIKTLQILTINKLTDADTLIGLLSIVICRLKVRNLKSHLFYLQNFAADPNTIKFGILGYSISTLEAITYYFDHISHSHKADLIAFCDKLHNLYDTILNNIKSLDNDILSYRSQNGESLLSLCIINNKMDIFLELLTTYEHSFPIEDILDDSDLNGSSLLMQACKYNNYVASEILVTILKNSCNEEELRIFLNKTDKFNRSVAHYFNMKNSILILTEFGNLIDWELKDIKKLTPLLTIFKVHKVNYNESFIKILFRVVLTWYKIHNKPFNLKAHVDQNGNNLLHVMKDYINCLIENPELCETININANNNKGLSPFMVYFKTNRYDNIRIILKNPTLITSEGQLPFLITSTNLYNSKVNHLLATHFLRTLDFAYICLHSLRFNDPSSSTSGTSLAWLVDISILEKESEFPTSHPSICRTKTLKLKTIKSLLHHFIRKYKYSSLPLKSALEFCNDLIKSNNSISWTSNRHFLPLSLLIDKLEIQYNLKLISNCLNFLFITTDFDFTLLFDELKLQAFLKINNKKLKESNSSNKFSHKNNSDQTTELSKAYQPEDINAIQTFIKFNLGELENFKNTITTIKDVSILIKYKIMDLNSSQFFFQKNTLKIGINNLSEILKYYSTQKPLITNAYTSRKFYDYNSYDYKVEFLNKLLENLIFFEKLVCKLYYDFEDLSNGTIKTWWYHYGRLLDYEAQYNKHYPNRKIDINNNFESFNTMFDKRVNFDSITHFERNIILNIKNTSTLLRRFNNKIKFLHENLAIELNNFMNFKNKFIREYIIKFSTIEVIKILKDNIIYMDSIIARFQIATDYMKKN</sequence>
<dbReference type="eggNOG" id="ENOG502R3ZQ">
    <property type="taxonomic scope" value="Eukaryota"/>
</dbReference>
<protein>
    <recommendedName>
        <fullName evidence="2">VPS9 domain-containing protein</fullName>
    </recommendedName>
</protein>
<organism evidence="3 4">
    <name type="scientific">Henningerozyma blattae (strain ATCC 34711 / CBS 6284 / DSM 70876 / NBRC 10599 / NRRL Y-10934 / UCD 77-7)</name>
    <name type="common">Yeast</name>
    <name type="synonym">Tetrapisispora blattae</name>
    <dbReference type="NCBI Taxonomy" id="1071380"/>
    <lineage>
        <taxon>Eukaryota</taxon>
        <taxon>Fungi</taxon>
        <taxon>Dikarya</taxon>
        <taxon>Ascomycota</taxon>
        <taxon>Saccharomycotina</taxon>
        <taxon>Saccharomycetes</taxon>
        <taxon>Saccharomycetales</taxon>
        <taxon>Saccharomycetaceae</taxon>
        <taxon>Henningerozyma</taxon>
    </lineage>
</organism>
<evidence type="ECO:0000313" key="4">
    <source>
        <dbReference type="Proteomes" id="UP000002866"/>
    </source>
</evidence>
<dbReference type="InterPro" id="IPR037191">
    <property type="entry name" value="VPS9_dom_sf"/>
</dbReference>
<dbReference type="GO" id="GO:0045022">
    <property type="term" value="P:early endosome to late endosome transport"/>
    <property type="evidence" value="ECO:0007669"/>
    <property type="project" value="TreeGrafter"/>
</dbReference>
<dbReference type="FunCoup" id="I2GWL3">
    <property type="interactions" value="24"/>
</dbReference>
<dbReference type="HOGENOM" id="CLU_008912_0_0_1"/>
<feature type="domain" description="VPS9" evidence="2">
    <location>
        <begin position="342"/>
        <end position="474"/>
    </location>
</feature>
<dbReference type="Gene3D" id="1.20.1050.80">
    <property type="entry name" value="VPS9 domain"/>
    <property type="match status" value="1"/>
</dbReference>
<gene>
    <name evidence="3" type="primary">TBLA0A07260</name>
    <name evidence="3" type="ORF">TBLA_0A07260</name>
</gene>
<dbReference type="GO" id="GO:0097422">
    <property type="term" value="C:tubular endosome"/>
    <property type="evidence" value="ECO:0007669"/>
    <property type="project" value="TreeGrafter"/>
</dbReference>
<dbReference type="GO" id="GO:0005770">
    <property type="term" value="C:late endosome"/>
    <property type="evidence" value="ECO:0007669"/>
    <property type="project" value="TreeGrafter"/>
</dbReference>
<dbReference type="PANTHER" id="PTHR24170:SF1">
    <property type="entry name" value="DOMAIN PROTEIN, PUTATIVE (AFU_ORTHOLOGUE AFUA_1G09870)-RELATED"/>
    <property type="match status" value="1"/>
</dbReference>
<dbReference type="EMBL" id="HE806316">
    <property type="protein sequence ID" value="CCH58515.1"/>
    <property type="molecule type" value="Genomic_DNA"/>
</dbReference>
<dbReference type="SUPFAM" id="SSF109993">
    <property type="entry name" value="VPS9 domain"/>
    <property type="match status" value="1"/>
</dbReference>
<dbReference type="GO" id="GO:0000149">
    <property type="term" value="F:SNARE binding"/>
    <property type="evidence" value="ECO:0007669"/>
    <property type="project" value="TreeGrafter"/>
</dbReference>
<dbReference type="GO" id="GO:0005769">
    <property type="term" value="C:early endosome"/>
    <property type="evidence" value="ECO:0007669"/>
    <property type="project" value="TreeGrafter"/>
</dbReference>
<dbReference type="Pfam" id="PF02204">
    <property type="entry name" value="VPS9"/>
    <property type="match status" value="1"/>
</dbReference>
<dbReference type="GO" id="GO:0005085">
    <property type="term" value="F:guanyl-nucleotide exchange factor activity"/>
    <property type="evidence" value="ECO:0007669"/>
    <property type="project" value="TreeGrafter"/>
</dbReference>
<dbReference type="InterPro" id="IPR036770">
    <property type="entry name" value="Ankyrin_rpt-contain_sf"/>
</dbReference>
<dbReference type="GO" id="GO:0030133">
    <property type="term" value="C:transport vesicle"/>
    <property type="evidence" value="ECO:0007669"/>
    <property type="project" value="TreeGrafter"/>
</dbReference>
<dbReference type="KEGG" id="tbl:TBLA_0A07260"/>
<keyword evidence="4" id="KW-1185">Reference proteome</keyword>
<name>I2GWL3_HENB6</name>
<dbReference type="Gene3D" id="1.25.40.20">
    <property type="entry name" value="Ankyrin repeat-containing domain"/>
    <property type="match status" value="1"/>
</dbReference>
<dbReference type="Proteomes" id="UP000002866">
    <property type="component" value="Chromosome 1"/>
</dbReference>
<reference evidence="3 4" key="1">
    <citation type="journal article" date="2011" name="Proc. Natl. Acad. Sci. U.S.A.">
        <title>Evolutionary erosion of yeast sex chromosomes by mating-type switching accidents.</title>
        <authorList>
            <person name="Gordon J.L."/>
            <person name="Armisen D."/>
            <person name="Proux-Wera E."/>
            <person name="Oheigeartaigh S.S."/>
            <person name="Byrne K.P."/>
            <person name="Wolfe K.H."/>
        </authorList>
    </citation>
    <scope>NUCLEOTIDE SEQUENCE [LARGE SCALE GENOMIC DNA]</scope>
    <source>
        <strain evidence="4">ATCC 34711 / CBS 6284 / DSM 70876 / NBRC 10599 / NRRL Y-10934 / UCD 77-7</strain>
    </source>
</reference>
<evidence type="ECO:0000259" key="2">
    <source>
        <dbReference type="PROSITE" id="PS51205"/>
    </source>
</evidence>
<dbReference type="OrthoDB" id="7464126at2759"/>
<dbReference type="InParanoid" id="I2GWL3"/>
<dbReference type="InterPro" id="IPR003123">
    <property type="entry name" value="VPS9"/>
</dbReference>
<dbReference type="PROSITE" id="PS51205">
    <property type="entry name" value="VPS9"/>
    <property type="match status" value="1"/>
</dbReference>
<dbReference type="InterPro" id="IPR051248">
    <property type="entry name" value="UPF0507/Ank_repeat_27"/>
</dbReference>
<proteinExistence type="inferred from homology"/>
<dbReference type="PANTHER" id="PTHR24170">
    <property type="entry name" value="ANKYRIN REPEAT DOMAIN-CONTAINING PROTEIN 27"/>
    <property type="match status" value="1"/>
</dbReference>
<dbReference type="AlphaFoldDB" id="I2GWL3"/>
<dbReference type="GO" id="GO:0005886">
    <property type="term" value="C:plasma membrane"/>
    <property type="evidence" value="ECO:0007669"/>
    <property type="project" value="TreeGrafter"/>
</dbReference>
<dbReference type="SUPFAM" id="SSF48403">
    <property type="entry name" value="Ankyrin repeat"/>
    <property type="match status" value="1"/>
</dbReference>
<evidence type="ECO:0000256" key="1">
    <source>
        <dbReference type="ARBA" id="ARBA00007428"/>
    </source>
</evidence>